<keyword evidence="2" id="KW-0418">Kinase</keyword>
<dbReference type="GO" id="GO:0004674">
    <property type="term" value="F:protein serine/threonine kinase activity"/>
    <property type="evidence" value="ECO:0007669"/>
    <property type="project" value="UniProtKB-KW"/>
</dbReference>
<evidence type="ECO:0000259" key="1">
    <source>
        <dbReference type="PROSITE" id="PS50011"/>
    </source>
</evidence>
<keyword evidence="2" id="KW-0723">Serine/threonine-protein kinase</keyword>
<evidence type="ECO:0000313" key="2">
    <source>
        <dbReference type="EMBL" id="RHN57133.1"/>
    </source>
</evidence>
<dbReference type="PANTHER" id="PTHR46146">
    <property type="entry name" value="SERINE/THREONINE-PROTEIN KINASE-LIKE PROTEIN CCR4"/>
    <property type="match status" value="1"/>
</dbReference>
<reference evidence="3" key="1">
    <citation type="journal article" date="2018" name="Nat. Plants">
        <title>Whole-genome landscape of Medicago truncatula symbiotic genes.</title>
        <authorList>
            <person name="Pecrix Y."/>
            <person name="Staton S.E."/>
            <person name="Sallet E."/>
            <person name="Lelandais-Briere C."/>
            <person name="Moreau S."/>
            <person name="Carrere S."/>
            <person name="Blein T."/>
            <person name="Jardinaud M.F."/>
            <person name="Latrasse D."/>
            <person name="Zouine M."/>
            <person name="Zahm M."/>
            <person name="Kreplak J."/>
            <person name="Mayjonade B."/>
            <person name="Satge C."/>
            <person name="Perez M."/>
            <person name="Cauet S."/>
            <person name="Marande W."/>
            <person name="Chantry-Darmon C."/>
            <person name="Lopez-Roques C."/>
            <person name="Bouchez O."/>
            <person name="Berard A."/>
            <person name="Debelle F."/>
            <person name="Munos S."/>
            <person name="Bendahmane A."/>
            <person name="Berges H."/>
            <person name="Niebel A."/>
            <person name="Buitink J."/>
            <person name="Frugier F."/>
            <person name="Benhamed M."/>
            <person name="Crespi M."/>
            <person name="Gouzy J."/>
            <person name="Gamas P."/>
        </authorList>
    </citation>
    <scope>NUCLEOTIDE SEQUENCE [LARGE SCALE GENOMIC DNA]</scope>
    <source>
        <strain evidence="3">cv. Jemalong A17</strain>
    </source>
</reference>
<dbReference type="InterPro" id="IPR011009">
    <property type="entry name" value="Kinase-like_dom_sf"/>
</dbReference>
<dbReference type="PROSITE" id="PS50011">
    <property type="entry name" value="PROTEIN_KINASE_DOM"/>
    <property type="match status" value="1"/>
</dbReference>
<dbReference type="SUPFAM" id="SSF56112">
    <property type="entry name" value="Protein kinase-like (PK-like)"/>
    <property type="match status" value="1"/>
</dbReference>
<dbReference type="AlphaFoldDB" id="A0A396HXB1"/>
<name>A0A396HXB1_MEDTR</name>
<dbReference type="PANTHER" id="PTHR46146:SF3">
    <property type="entry name" value="SERINE_THREONINE-PROTEIN KINASE-LIKE PROTEIN CCR3-RELATED"/>
    <property type="match status" value="1"/>
</dbReference>
<keyword evidence="2" id="KW-0808">Transferase</keyword>
<evidence type="ECO:0000313" key="3">
    <source>
        <dbReference type="Proteomes" id="UP000265566"/>
    </source>
</evidence>
<protein>
    <submittedName>
        <fullName evidence="2">Putative non-specific serine/threonine protein kinase</fullName>
        <ecNumber evidence="2">2.7.11.1</ecNumber>
    </submittedName>
</protein>
<dbReference type="Gene3D" id="1.10.510.10">
    <property type="entry name" value="Transferase(Phosphotransferase) domain 1"/>
    <property type="match status" value="1"/>
</dbReference>
<accession>A0A396HXB1</accession>
<proteinExistence type="predicted"/>
<comment type="caution">
    <text evidence="2">The sequence shown here is derived from an EMBL/GenBank/DDBJ whole genome shotgun (WGS) entry which is preliminary data.</text>
</comment>
<gene>
    <name evidence="2" type="ORF">MtrunA17_Chr5g0437091</name>
</gene>
<dbReference type="InterPro" id="IPR000719">
    <property type="entry name" value="Prot_kinase_dom"/>
</dbReference>
<dbReference type="GO" id="GO:0005524">
    <property type="term" value="F:ATP binding"/>
    <property type="evidence" value="ECO:0007669"/>
    <property type="project" value="InterPro"/>
</dbReference>
<dbReference type="Gramene" id="rna32633">
    <property type="protein sequence ID" value="RHN57133.1"/>
    <property type="gene ID" value="gene32633"/>
</dbReference>
<organism evidence="2 3">
    <name type="scientific">Medicago truncatula</name>
    <name type="common">Barrel medic</name>
    <name type="synonym">Medicago tribuloides</name>
    <dbReference type="NCBI Taxonomy" id="3880"/>
    <lineage>
        <taxon>Eukaryota</taxon>
        <taxon>Viridiplantae</taxon>
        <taxon>Streptophyta</taxon>
        <taxon>Embryophyta</taxon>
        <taxon>Tracheophyta</taxon>
        <taxon>Spermatophyta</taxon>
        <taxon>Magnoliopsida</taxon>
        <taxon>eudicotyledons</taxon>
        <taxon>Gunneridae</taxon>
        <taxon>Pentapetalae</taxon>
        <taxon>rosids</taxon>
        <taxon>fabids</taxon>
        <taxon>Fabales</taxon>
        <taxon>Fabaceae</taxon>
        <taxon>Papilionoideae</taxon>
        <taxon>50 kb inversion clade</taxon>
        <taxon>NPAAA clade</taxon>
        <taxon>Hologalegina</taxon>
        <taxon>IRL clade</taxon>
        <taxon>Trifolieae</taxon>
        <taxon>Medicago</taxon>
    </lineage>
</organism>
<dbReference type="Proteomes" id="UP000265566">
    <property type="component" value="Chromosome 5"/>
</dbReference>
<sequence>MYDHLHDKNNVDKNSSLLNSWKIRIKIALDAPRGIEHLHNHTVPSIIHRDIKSSTILIDMNWMARVSHIGWLVSYTAMHCVHLEGKDRPTISDIVCISCVTISIGSD</sequence>
<dbReference type="EMBL" id="PSQE01000005">
    <property type="protein sequence ID" value="RHN57133.1"/>
    <property type="molecule type" value="Genomic_DNA"/>
</dbReference>
<dbReference type="EC" id="2.7.11.1" evidence="2"/>
<feature type="domain" description="Protein kinase" evidence="1">
    <location>
        <begin position="1"/>
        <end position="107"/>
    </location>
</feature>